<dbReference type="InterPro" id="IPR045851">
    <property type="entry name" value="AMP-bd_C_sf"/>
</dbReference>
<dbReference type="Pfam" id="PF00550">
    <property type="entry name" value="PP-binding"/>
    <property type="match status" value="1"/>
</dbReference>
<dbReference type="Gene3D" id="3.40.50.1820">
    <property type="entry name" value="alpha/beta hydrolase"/>
    <property type="match status" value="1"/>
</dbReference>
<comment type="caution">
    <text evidence="3">The sequence shown here is derived from an EMBL/GenBank/DDBJ whole genome shotgun (WGS) entry which is preliminary data.</text>
</comment>
<evidence type="ECO:0000259" key="2">
    <source>
        <dbReference type="PROSITE" id="PS50075"/>
    </source>
</evidence>
<sequence>MASGWMVGRRDGVVSSHAAAERDCGRVPALVAEQARRTPGATAVDDPGRTVTYAELAGRAAGVAARLRDAGAGAETVVGVFLPRGSNLVAAELGVLWAGAAYLPLEPGSPSGRLAHICKDAGVGLVVTTREFANRLPTALYVIDLERVSGGTGTPESVRADQLAYVMYTSGSTGLPKGVMVEHGALGNFTSWYRHEFGLGPADRVAMLNAPGFDVSVADVWPALTSGARVVAADEETRLSPRRLRDWLAGEEVTVALLATPLAEAVLGLPWPSGARLRYLVAAGEALRARPAPGVPFTLVNGYGPTEATVLATWSIVEADGEGAPDIGGPVAGASAHILDERLRRVPPGEPGELYIGGVGVARGYLGQPERTAERFVADPFGGARLYRTGDVVRRRPDGSLDFLGRADEQVKIRGHRVEPGEVEMAVRRHPSIAAAHVVAHRGTTLAAYVVPREGAAAPSLPELRAFLADDLPDYMLPGACVPLPSLPLTPNGKVDAKALPDPDSAAAPVAGVAPETATERALAGLWCELLELPEVGVLDNFFDLGGHSLLMHVMQDRIATSLGVRTRVVELFEHPTVRALAHHLDHPDEPAGTGAGAGRGTGAGEDAGAGPGEGPDAGEGSGAGARRRDGLARLGRRRRAASGVDAPAPSEASEASEASEMRER</sequence>
<name>A0ABV9TXV0_9ACTN</name>
<dbReference type="SUPFAM" id="SSF47336">
    <property type="entry name" value="ACP-like"/>
    <property type="match status" value="1"/>
</dbReference>
<keyword evidence="4" id="KW-1185">Reference proteome</keyword>
<evidence type="ECO:0000313" key="3">
    <source>
        <dbReference type="EMBL" id="MFC4908271.1"/>
    </source>
</evidence>
<dbReference type="PROSITE" id="PS50075">
    <property type="entry name" value="CARRIER"/>
    <property type="match status" value="1"/>
</dbReference>
<feature type="compositionally biased region" description="Low complexity" evidence="1">
    <location>
        <begin position="642"/>
        <end position="659"/>
    </location>
</feature>
<protein>
    <submittedName>
        <fullName evidence="3">Amino acid adenylation domain-containing protein</fullName>
    </submittedName>
</protein>
<dbReference type="RefSeq" id="WP_378254727.1">
    <property type="nucleotide sequence ID" value="NZ_JBHSIT010000003.1"/>
</dbReference>
<dbReference type="SUPFAM" id="SSF56801">
    <property type="entry name" value="Acetyl-CoA synthetase-like"/>
    <property type="match status" value="1"/>
</dbReference>
<dbReference type="InterPro" id="IPR036736">
    <property type="entry name" value="ACP-like_sf"/>
</dbReference>
<dbReference type="CDD" id="cd05930">
    <property type="entry name" value="A_NRPS"/>
    <property type="match status" value="1"/>
</dbReference>
<dbReference type="InterPro" id="IPR029058">
    <property type="entry name" value="AB_hydrolase_fold"/>
</dbReference>
<accession>A0ABV9TXV0</accession>
<dbReference type="Pfam" id="PF13193">
    <property type="entry name" value="AMP-binding_C"/>
    <property type="match status" value="1"/>
</dbReference>
<dbReference type="Proteomes" id="UP001595872">
    <property type="component" value="Unassembled WGS sequence"/>
</dbReference>
<feature type="compositionally biased region" description="Gly residues" evidence="1">
    <location>
        <begin position="594"/>
        <end position="624"/>
    </location>
</feature>
<feature type="domain" description="Carrier" evidence="2">
    <location>
        <begin position="514"/>
        <end position="589"/>
    </location>
</feature>
<dbReference type="PROSITE" id="PS00455">
    <property type="entry name" value="AMP_BINDING"/>
    <property type="match status" value="1"/>
</dbReference>
<dbReference type="PANTHER" id="PTHR45527:SF1">
    <property type="entry name" value="FATTY ACID SYNTHASE"/>
    <property type="match status" value="1"/>
</dbReference>
<dbReference type="Gene3D" id="3.40.50.980">
    <property type="match status" value="2"/>
</dbReference>
<reference evidence="4" key="1">
    <citation type="journal article" date="2019" name="Int. J. Syst. Evol. Microbiol.">
        <title>The Global Catalogue of Microorganisms (GCM) 10K type strain sequencing project: providing services to taxonomists for standard genome sequencing and annotation.</title>
        <authorList>
            <consortium name="The Broad Institute Genomics Platform"/>
            <consortium name="The Broad Institute Genome Sequencing Center for Infectious Disease"/>
            <person name="Wu L."/>
            <person name="Ma J."/>
        </authorList>
    </citation>
    <scope>NUCLEOTIDE SEQUENCE [LARGE SCALE GENOMIC DNA]</scope>
    <source>
        <strain evidence="4">KLKA75</strain>
    </source>
</reference>
<gene>
    <name evidence="3" type="ORF">ACFPCY_13125</name>
</gene>
<organism evidence="3 4">
    <name type="scientific">Actinomadura gamaensis</name>
    <dbReference type="NCBI Taxonomy" id="1763541"/>
    <lineage>
        <taxon>Bacteria</taxon>
        <taxon>Bacillati</taxon>
        <taxon>Actinomycetota</taxon>
        <taxon>Actinomycetes</taxon>
        <taxon>Streptosporangiales</taxon>
        <taxon>Thermomonosporaceae</taxon>
        <taxon>Actinomadura</taxon>
    </lineage>
</organism>
<dbReference type="InterPro" id="IPR025110">
    <property type="entry name" value="AMP-bd_C"/>
</dbReference>
<dbReference type="InterPro" id="IPR000873">
    <property type="entry name" value="AMP-dep_synth/lig_dom"/>
</dbReference>
<dbReference type="EMBL" id="JBHSIT010000003">
    <property type="protein sequence ID" value="MFC4908271.1"/>
    <property type="molecule type" value="Genomic_DNA"/>
</dbReference>
<dbReference type="Pfam" id="PF00501">
    <property type="entry name" value="AMP-binding"/>
    <property type="match status" value="1"/>
</dbReference>
<dbReference type="InterPro" id="IPR010071">
    <property type="entry name" value="AA_adenyl_dom"/>
</dbReference>
<evidence type="ECO:0000313" key="4">
    <source>
        <dbReference type="Proteomes" id="UP001595872"/>
    </source>
</evidence>
<evidence type="ECO:0000256" key="1">
    <source>
        <dbReference type="SAM" id="MobiDB-lite"/>
    </source>
</evidence>
<proteinExistence type="predicted"/>
<dbReference type="InterPro" id="IPR020845">
    <property type="entry name" value="AMP-binding_CS"/>
</dbReference>
<dbReference type="Gene3D" id="3.30.300.30">
    <property type="match status" value="1"/>
</dbReference>
<dbReference type="PANTHER" id="PTHR45527">
    <property type="entry name" value="NONRIBOSOMAL PEPTIDE SYNTHETASE"/>
    <property type="match status" value="1"/>
</dbReference>
<dbReference type="InterPro" id="IPR009081">
    <property type="entry name" value="PP-bd_ACP"/>
</dbReference>
<feature type="region of interest" description="Disordered" evidence="1">
    <location>
        <begin position="585"/>
        <end position="665"/>
    </location>
</feature>
<dbReference type="NCBIfam" id="TIGR01733">
    <property type="entry name" value="AA-adenyl-dom"/>
    <property type="match status" value="1"/>
</dbReference>
<dbReference type="Gene3D" id="2.30.38.10">
    <property type="entry name" value="Luciferase, Domain 3"/>
    <property type="match status" value="1"/>
</dbReference>